<evidence type="ECO:0000313" key="4">
    <source>
        <dbReference type="Proteomes" id="UP000048926"/>
    </source>
</evidence>
<dbReference type="GO" id="GO:0090313">
    <property type="term" value="P:regulation of protein targeting to membrane"/>
    <property type="evidence" value="ECO:0007669"/>
    <property type="project" value="TreeGrafter"/>
</dbReference>
<dbReference type="PANTHER" id="PTHR30441">
    <property type="entry name" value="DUF748 DOMAIN-CONTAINING PROTEIN"/>
    <property type="match status" value="1"/>
</dbReference>
<feature type="domain" description="AsmA" evidence="2">
    <location>
        <begin position="618"/>
        <end position="802"/>
    </location>
</feature>
<dbReference type="PANTHER" id="PTHR30441:SF4">
    <property type="entry name" value="PROTEIN ASMA"/>
    <property type="match status" value="1"/>
</dbReference>
<feature type="region of interest" description="Disordered" evidence="1">
    <location>
        <begin position="144"/>
        <end position="172"/>
    </location>
</feature>
<evidence type="ECO:0000313" key="3">
    <source>
        <dbReference type="EMBL" id="CTQ46276.1"/>
    </source>
</evidence>
<gene>
    <name evidence="3" type="ORF">LAL4801_04734</name>
</gene>
<evidence type="ECO:0000256" key="1">
    <source>
        <dbReference type="SAM" id="MobiDB-lite"/>
    </source>
</evidence>
<feature type="compositionally biased region" description="Gly residues" evidence="1">
    <location>
        <begin position="591"/>
        <end position="617"/>
    </location>
</feature>
<dbReference type="RefSeq" id="WP_055660056.1">
    <property type="nucleotide sequence ID" value="NZ_CXST01000003.1"/>
</dbReference>
<protein>
    <submittedName>
        <fullName evidence="3">Putative assembly protein</fullName>
    </submittedName>
</protein>
<dbReference type="Proteomes" id="UP000048926">
    <property type="component" value="Unassembled WGS sequence"/>
</dbReference>
<dbReference type="GO" id="GO:0005886">
    <property type="term" value="C:plasma membrane"/>
    <property type="evidence" value="ECO:0007669"/>
    <property type="project" value="TreeGrafter"/>
</dbReference>
<dbReference type="AlphaFoldDB" id="A0A0M6Y845"/>
<proteinExistence type="predicted"/>
<dbReference type="STRING" id="187304.B0E33_13205"/>
<accession>A0A0M6Y845</accession>
<dbReference type="InterPro" id="IPR007844">
    <property type="entry name" value="AsmA"/>
</dbReference>
<reference evidence="4" key="1">
    <citation type="submission" date="2015-07" db="EMBL/GenBank/DDBJ databases">
        <authorList>
            <person name="Rodrigo-Torres Lidia"/>
            <person name="Arahal R.David."/>
        </authorList>
    </citation>
    <scope>NUCLEOTIDE SEQUENCE [LARGE SCALE GENOMIC DNA]</scope>
    <source>
        <strain evidence="4">CECT 4801</strain>
    </source>
</reference>
<sequence length="970" mass="99826">MRRLLIGLGSLLFMLVTIILVVPLFLPKDEIKRQVVEQVDKRFGWRVRLDGPVSLSLFPGFSLVAEDIGLAGEAGADGIEFAKAERVEFGLAWGGLVSGNIQVTGIALDKPDIYLEIGPNGTTSWEPRRDISDIGDLIEAETGDAETDAVAEATPVPASEAEPAETPAASEGYLKSIGVDSLQITGGTVTYKAPDAAEPVRISNLDLSLQAPSLSGEVDLTSSFTFREMPVAVAGSLTNPLALMGGEQVPVDLKISSGENSVSVTGQSGLDPMRAELALSAAGPSLKALAALAGQDLAADPGAFAVSAKVAGTEAMLSLADLDITLGQLSLGGAADADLSGSVPEVSGRLVLKDGSIADLLQLAGRDLPASGKLSLDLAFATVGQTGEELLAGLDITGSVRIAEGEIGGLGLASAVGGDPEADRLTNLAMDIDLQGLENPISLSGALSWRGEAFSLTGEGDTARLLAGGAAPVSVSVKGNRVSAGFNGRASRDGALDGAVSVDTADLRGLMAWLGKPLGSGGGLKRFKASGIFGVAGETISFEETRFTLDDTSGEANGRIVLGGKPSVTARLDLRELVLDPYLGGASSSGAGSGGGGGSGQASGNSSAGGGKRGGAGGWSTEPIDFSGLNAIDADFKLTTSEIRWDKIKIDQSALSTTIKNGVLTANLEKLALYGGSGTGTVTLNGASATPQVAAKFALANLNAYPLLRDAADFSWIEGKANINLDVTSKGGSEQALVQALNGTANYTFADGAIKGINVPQMVRGLSVETLLGWQANPSAKTDFSSLGSTFQIQNGIAKTDDLSLIGPLVRMTGKGTTDMPAQRLSWRVEPKIVPTLEGQAPQPRRKGEDKKLAGLGVPIVIEGPWNDPRIYPDIKGILENPEAAYKQLQQTGGELISILQGKKEPSQELVDQANKVINQATGGKTQIDVQKVLDGEVDDEEVLKAVEEGFGLPSGLLGNVFGNKKKNKN</sequence>
<organism evidence="3 4">
    <name type="scientific">Roseibium aggregatum</name>
    <dbReference type="NCBI Taxonomy" id="187304"/>
    <lineage>
        <taxon>Bacteria</taxon>
        <taxon>Pseudomonadati</taxon>
        <taxon>Pseudomonadota</taxon>
        <taxon>Alphaproteobacteria</taxon>
        <taxon>Hyphomicrobiales</taxon>
        <taxon>Stappiaceae</taxon>
        <taxon>Roseibium</taxon>
    </lineage>
</organism>
<keyword evidence="4" id="KW-1185">Reference proteome</keyword>
<dbReference type="EMBL" id="CXST01000003">
    <property type="protein sequence ID" value="CTQ46276.1"/>
    <property type="molecule type" value="Genomic_DNA"/>
</dbReference>
<feature type="region of interest" description="Disordered" evidence="1">
    <location>
        <begin position="589"/>
        <end position="617"/>
    </location>
</feature>
<evidence type="ECO:0000259" key="2">
    <source>
        <dbReference type="Pfam" id="PF05170"/>
    </source>
</evidence>
<dbReference type="OrthoDB" id="5439561at2"/>
<dbReference type="InterPro" id="IPR052894">
    <property type="entry name" value="AsmA-related"/>
</dbReference>
<feature type="domain" description="AsmA" evidence="2">
    <location>
        <begin position="4"/>
        <end position="231"/>
    </location>
</feature>
<dbReference type="Pfam" id="PF05170">
    <property type="entry name" value="AsmA"/>
    <property type="match status" value="2"/>
</dbReference>
<feature type="compositionally biased region" description="Low complexity" evidence="1">
    <location>
        <begin position="150"/>
        <end position="171"/>
    </location>
</feature>
<name>A0A0M6Y845_9HYPH</name>